<evidence type="ECO:0000313" key="10">
    <source>
        <dbReference type="Proteomes" id="UP000289691"/>
    </source>
</evidence>
<dbReference type="InterPro" id="IPR003594">
    <property type="entry name" value="HATPase_dom"/>
</dbReference>
<evidence type="ECO:0000256" key="2">
    <source>
        <dbReference type="ARBA" id="ARBA00012438"/>
    </source>
</evidence>
<dbReference type="InterPro" id="IPR052162">
    <property type="entry name" value="Sensor_kinase/Photoreceptor"/>
</dbReference>
<feature type="domain" description="PAC" evidence="8">
    <location>
        <begin position="1033"/>
        <end position="1084"/>
    </location>
</feature>
<dbReference type="Proteomes" id="UP000289691">
    <property type="component" value="Unassembled WGS sequence"/>
</dbReference>
<dbReference type="Pfam" id="PF13185">
    <property type="entry name" value="GAF_2"/>
    <property type="match status" value="1"/>
</dbReference>
<comment type="catalytic activity">
    <reaction evidence="1">
        <text>ATP + protein L-histidine = ADP + protein N-phospho-L-histidine.</text>
        <dbReference type="EC" id="2.7.13.3"/>
    </reaction>
</comment>
<dbReference type="SUPFAM" id="SSF55785">
    <property type="entry name" value="PYP-like sensor domain (PAS domain)"/>
    <property type="match status" value="6"/>
</dbReference>
<keyword evidence="4" id="KW-0808">Transferase</keyword>
<evidence type="ECO:0000259" key="6">
    <source>
        <dbReference type="PROSITE" id="PS50109"/>
    </source>
</evidence>
<dbReference type="InterPro" id="IPR005467">
    <property type="entry name" value="His_kinase_dom"/>
</dbReference>
<evidence type="ECO:0000256" key="4">
    <source>
        <dbReference type="ARBA" id="ARBA00022679"/>
    </source>
</evidence>
<feature type="domain" description="PAC" evidence="8">
    <location>
        <begin position="733"/>
        <end position="786"/>
    </location>
</feature>
<dbReference type="GO" id="GO:0000155">
    <property type="term" value="F:phosphorelay sensor kinase activity"/>
    <property type="evidence" value="ECO:0007669"/>
    <property type="project" value="InterPro"/>
</dbReference>
<keyword evidence="5" id="KW-0418">Kinase</keyword>
<protein>
    <recommendedName>
        <fullName evidence="2">histidine kinase</fullName>
        <ecNumber evidence="2">2.7.13.3</ecNumber>
    </recommendedName>
</protein>
<dbReference type="PANTHER" id="PTHR43304">
    <property type="entry name" value="PHYTOCHROME-LIKE PROTEIN CPH1"/>
    <property type="match status" value="1"/>
</dbReference>
<dbReference type="InterPro" id="IPR036890">
    <property type="entry name" value="HATPase_C_sf"/>
</dbReference>
<dbReference type="PRINTS" id="PR00344">
    <property type="entry name" value="BCTRLSENSOR"/>
</dbReference>
<gene>
    <name evidence="9" type="ORF">EAF64_14295</name>
</gene>
<dbReference type="CDD" id="cd00130">
    <property type="entry name" value="PAS"/>
    <property type="match status" value="6"/>
</dbReference>
<dbReference type="Pfam" id="PF08448">
    <property type="entry name" value="PAS_4"/>
    <property type="match status" value="1"/>
</dbReference>
<evidence type="ECO:0000256" key="3">
    <source>
        <dbReference type="ARBA" id="ARBA00022553"/>
    </source>
</evidence>
<dbReference type="InterPro" id="IPR003018">
    <property type="entry name" value="GAF"/>
</dbReference>
<dbReference type="InterPro" id="IPR000014">
    <property type="entry name" value="PAS"/>
</dbReference>
<dbReference type="PANTHER" id="PTHR43304:SF1">
    <property type="entry name" value="PAC DOMAIN-CONTAINING PROTEIN"/>
    <property type="match status" value="1"/>
</dbReference>
<sequence>MNSTMDDVPYESIVEQSNDGILVAQNGEIVYANERLQELTGYAEATLVGAPKTMLVTDDDAALVEQYHGARTNDEDAPAQYEVTFETRSGDRIPVGLSVNKISRGGEPAIVAFCREITNQKEREATLDDLRREYESVFDHVQDPLFLLDVDENGTVRFQRFNDREEAFTGRSTEEVRGKTPTEVFGDETGLELAANYRECIERQETLVYEEELDLTDETTIWQIKLTPIVVDGTVERIVGSGREITELKNRERELEQAKTRLQALLDEAPDAIAIHDADGDILDINDQNVENLGYTRDELLEMNVTDFEVELDQETAQETWAGMDIGETLKVERTHQRRDGSTFPTELWVSKIEVLGEPQYLALGRDVTERKERERELSRFRAFVENTSDVITTISGDGTVEYVSPASSRVSGHEPEELIGAKVLEHVHPADREAISEQLAELTATPDSRATAEYRFRHDDGSWMWVESTGVNRLGDPKIEGLVLVSRDITERKQYEERLDRLHDATRALVQADTHASIAEIAVETARDTLDLPITGLWLHDETENILRPTAVTDAGRDLLGEPPVFDPGTNLSWEAFQAQEVKMFDDVASQPGRHNPETPLRSEIILPLGEHGVMNIGATERATFDETDRSLAHILAANVEAALTRADQRQELARQTERLDLALEGGQMGVWDWNVQTDEVTFDERWAEMLGHSLNEIEPHLNAWEKRAHPEDLPDAEAALEAHFAGETDYYKCDHRMQTKSGDWIWVRDTGEVVERGDDGDPVRAVGTHLDITERKRREQELKESKGQIAEQNNALESFTDIVTDAERTVDQQITDLLDLGASYLDLDIGILSEIDGVEYMVRNVVDPAEAIEPGDTFDLTDTYCSLVYDADGPVSFHSAVDAGVKDHPAYREQGIESYIGVPVFVDDHRYGTLNFSRPESRKAPITDAEESFVRIMAQWVGTELTRQQRQEELERTSQFLQDSQEVAKVGGWEVSLQSERVRWSDELYRIHGLPLDANPTPEEAIEFYHPDDRGTIREAFDRLTTEGEPYDLELRLVTADNEVCWVRTRGEPRYEDDEIVAVHGTFQDITERKEREQELQRQNGRLNEFAGVISHDLRNPLNVAQARATILQQRADDELQEHLTPLVRSLDRMESIIEDTLTLARQGETVGEMNSIPVVDLIGKCWAGVEAGEATLEIEDEFTLRGDHDRLRHVFENLFRNAVEHAGEDVTVRVGRCGENCLYVEDDGPGIPPGDRDAVFEPGHTSAAGGTGFGLTIVKRIAEAHGWEVAITDGRDGGARFEFDTPGLPVE</sequence>
<dbReference type="Pfam" id="PF01590">
    <property type="entry name" value="GAF"/>
    <property type="match status" value="1"/>
</dbReference>
<dbReference type="SMART" id="SM00065">
    <property type="entry name" value="GAF"/>
    <property type="match status" value="2"/>
</dbReference>
<evidence type="ECO:0000256" key="5">
    <source>
        <dbReference type="ARBA" id="ARBA00022777"/>
    </source>
</evidence>
<dbReference type="InterPro" id="IPR001610">
    <property type="entry name" value="PAC"/>
</dbReference>
<name>A0A498KT33_9EURY</name>
<organism evidence="9 10">
    <name type="scientific">Halorientalis pallida</name>
    <dbReference type="NCBI Taxonomy" id="2479928"/>
    <lineage>
        <taxon>Archaea</taxon>
        <taxon>Methanobacteriati</taxon>
        <taxon>Methanobacteriota</taxon>
        <taxon>Stenosarchaea group</taxon>
        <taxon>Halobacteria</taxon>
        <taxon>Halobacteriales</taxon>
        <taxon>Haloarculaceae</taxon>
        <taxon>Halorientalis</taxon>
    </lineage>
</organism>
<accession>A0A498KT33</accession>
<feature type="domain" description="PAS" evidence="7">
    <location>
        <begin position="377"/>
        <end position="447"/>
    </location>
</feature>
<feature type="domain" description="PAC" evidence="8">
    <location>
        <begin position="330"/>
        <end position="380"/>
    </location>
</feature>
<dbReference type="SUPFAM" id="SSF47384">
    <property type="entry name" value="Homodimeric domain of signal transducing histidine kinase"/>
    <property type="match status" value="1"/>
</dbReference>
<dbReference type="Gene3D" id="1.10.287.130">
    <property type="match status" value="1"/>
</dbReference>
<dbReference type="Gene3D" id="3.30.565.10">
    <property type="entry name" value="Histidine kinase-like ATPase, C-terminal domain"/>
    <property type="match status" value="1"/>
</dbReference>
<dbReference type="Gene3D" id="3.30.450.20">
    <property type="entry name" value="PAS domain"/>
    <property type="match status" value="6"/>
</dbReference>
<feature type="domain" description="PAC" evidence="8">
    <location>
        <begin position="451"/>
        <end position="502"/>
    </location>
</feature>
<comment type="caution">
    <text evidence="9">The sequence shown here is derived from an EMBL/GenBank/DDBJ whole genome shotgun (WGS) entry which is preliminary data.</text>
</comment>
<feature type="domain" description="PAS" evidence="7">
    <location>
        <begin position="258"/>
        <end position="333"/>
    </location>
</feature>
<dbReference type="SUPFAM" id="SSF55781">
    <property type="entry name" value="GAF domain-like"/>
    <property type="match status" value="2"/>
</dbReference>
<dbReference type="Pfam" id="PF08447">
    <property type="entry name" value="PAS_3"/>
    <property type="match status" value="3"/>
</dbReference>
<evidence type="ECO:0000256" key="1">
    <source>
        <dbReference type="ARBA" id="ARBA00000085"/>
    </source>
</evidence>
<dbReference type="CDD" id="cd00075">
    <property type="entry name" value="HATPase"/>
    <property type="match status" value="1"/>
</dbReference>
<evidence type="ECO:0000259" key="8">
    <source>
        <dbReference type="PROSITE" id="PS50113"/>
    </source>
</evidence>
<feature type="domain" description="PAS" evidence="7">
    <location>
        <begin position="21"/>
        <end position="74"/>
    </location>
</feature>
<dbReference type="PROSITE" id="PS50113">
    <property type="entry name" value="PAC"/>
    <property type="match status" value="4"/>
</dbReference>
<feature type="domain" description="PAS" evidence="7">
    <location>
        <begin position="130"/>
        <end position="204"/>
    </location>
</feature>
<dbReference type="PROSITE" id="PS50112">
    <property type="entry name" value="PAS"/>
    <property type="match status" value="4"/>
</dbReference>
<dbReference type="SMART" id="SM00387">
    <property type="entry name" value="HATPase_c"/>
    <property type="match status" value="1"/>
</dbReference>
<dbReference type="InterPro" id="IPR036097">
    <property type="entry name" value="HisK_dim/P_sf"/>
</dbReference>
<dbReference type="InterPro" id="IPR004358">
    <property type="entry name" value="Sig_transdc_His_kin-like_C"/>
</dbReference>
<dbReference type="SUPFAM" id="SSF55874">
    <property type="entry name" value="ATPase domain of HSP90 chaperone/DNA topoisomerase II/histidine kinase"/>
    <property type="match status" value="1"/>
</dbReference>
<dbReference type="CDD" id="cd00082">
    <property type="entry name" value="HisKA"/>
    <property type="match status" value="1"/>
</dbReference>
<dbReference type="PROSITE" id="PS50109">
    <property type="entry name" value="HIS_KIN"/>
    <property type="match status" value="1"/>
</dbReference>
<dbReference type="InterPro" id="IPR013655">
    <property type="entry name" value="PAS_fold_3"/>
</dbReference>
<dbReference type="EC" id="2.7.13.3" evidence="2"/>
<dbReference type="SMART" id="SM00388">
    <property type="entry name" value="HisKA"/>
    <property type="match status" value="1"/>
</dbReference>
<dbReference type="NCBIfam" id="TIGR00229">
    <property type="entry name" value="sensory_box"/>
    <property type="match status" value="6"/>
</dbReference>
<dbReference type="SMART" id="SM00086">
    <property type="entry name" value="PAC"/>
    <property type="match status" value="5"/>
</dbReference>
<dbReference type="SMART" id="SM00091">
    <property type="entry name" value="PAS"/>
    <property type="match status" value="6"/>
</dbReference>
<evidence type="ECO:0000259" key="7">
    <source>
        <dbReference type="PROSITE" id="PS50112"/>
    </source>
</evidence>
<dbReference type="Pfam" id="PF13426">
    <property type="entry name" value="PAS_9"/>
    <property type="match status" value="2"/>
</dbReference>
<dbReference type="InterPro" id="IPR029016">
    <property type="entry name" value="GAF-like_dom_sf"/>
</dbReference>
<keyword evidence="10" id="KW-1185">Reference proteome</keyword>
<dbReference type="Pfam" id="PF02518">
    <property type="entry name" value="HATPase_c"/>
    <property type="match status" value="1"/>
</dbReference>
<dbReference type="InterPro" id="IPR035965">
    <property type="entry name" value="PAS-like_dom_sf"/>
</dbReference>
<evidence type="ECO:0000313" key="9">
    <source>
        <dbReference type="EMBL" id="RXK47816.1"/>
    </source>
</evidence>
<dbReference type="Gene3D" id="3.30.450.40">
    <property type="match status" value="2"/>
</dbReference>
<keyword evidence="3" id="KW-0597">Phosphoprotein</keyword>
<dbReference type="InterPro" id="IPR003661">
    <property type="entry name" value="HisK_dim/P_dom"/>
</dbReference>
<dbReference type="InterPro" id="IPR000700">
    <property type="entry name" value="PAS-assoc_C"/>
</dbReference>
<feature type="domain" description="Histidine kinase" evidence="6">
    <location>
        <begin position="1095"/>
        <end position="1292"/>
    </location>
</feature>
<dbReference type="Gene3D" id="2.10.70.100">
    <property type="match status" value="1"/>
</dbReference>
<dbReference type="Pfam" id="PF00512">
    <property type="entry name" value="HisKA"/>
    <property type="match status" value="1"/>
</dbReference>
<dbReference type="EMBL" id="RDFA01000005">
    <property type="protein sequence ID" value="RXK47816.1"/>
    <property type="molecule type" value="Genomic_DNA"/>
</dbReference>
<proteinExistence type="predicted"/>
<reference evidence="9 10" key="1">
    <citation type="submission" date="2019-01" db="EMBL/GenBank/DDBJ databases">
        <title>Halorientalis sp. F13-25 a new haloarchaeum isolated from hypersaline water.</title>
        <authorList>
            <person name="Ana D.-V."/>
            <person name="Cristina S.-P."/>
            <person name="Antonio V."/>
        </authorList>
    </citation>
    <scope>NUCLEOTIDE SEQUENCE [LARGE SCALE GENOMIC DNA]</scope>
    <source>
        <strain evidence="9 10">F13-25</strain>
    </source>
</reference>
<dbReference type="InterPro" id="IPR013656">
    <property type="entry name" value="PAS_4"/>
</dbReference>